<comment type="caution">
    <text evidence="1">The sequence shown here is derived from an EMBL/GenBank/DDBJ whole genome shotgun (WGS) entry which is preliminary data.</text>
</comment>
<keyword evidence="2" id="KW-1185">Reference proteome</keyword>
<sequence>MMWNLHVALFTYCFGWAWMLSWYQWNSSPWRHLKGAYQNMYPDPESLLVRHMARFDLNNGNRQGHFSPGIQDNGFSFFHFFFERCAVGVRRNPLDPYPRNADNELSGSWMAHDDARAKKVVFLLFSFRVQPQQRHNHMPVERHIRMDQIWLGYPKPGGVDLIFFLLRKIDCFNR</sequence>
<gene>
    <name evidence="1" type="ORF">B0T19DRAFT_421276</name>
</gene>
<dbReference type="Proteomes" id="UP001286456">
    <property type="component" value="Unassembled WGS sequence"/>
</dbReference>
<evidence type="ECO:0000313" key="1">
    <source>
        <dbReference type="EMBL" id="KAK3327278.1"/>
    </source>
</evidence>
<protein>
    <submittedName>
        <fullName evidence="1">Uncharacterized protein</fullName>
    </submittedName>
</protein>
<name>A0AAE0ILS7_9PEZI</name>
<organism evidence="1 2">
    <name type="scientific">Cercophora scortea</name>
    <dbReference type="NCBI Taxonomy" id="314031"/>
    <lineage>
        <taxon>Eukaryota</taxon>
        <taxon>Fungi</taxon>
        <taxon>Dikarya</taxon>
        <taxon>Ascomycota</taxon>
        <taxon>Pezizomycotina</taxon>
        <taxon>Sordariomycetes</taxon>
        <taxon>Sordariomycetidae</taxon>
        <taxon>Sordariales</taxon>
        <taxon>Lasiosphaeriaceae</taxon>
        <taxon>Cercophora</taxon>
    </lineage>
</organism>
<reference evidence="1" key="1">
    <citation type="journal article" date="2023" name="Mol. Phylogenet. Evol.">
        <title>Genome-scale phylogeny and comparative genomics of the fungal order Sordariales.</title>
        <authorList>
            <person name="Hensen N."/>
            <person name="Bonometti L."/>
            <person name="Westerberg I."/>
            <person name="Brannstrom I.O."/>
            <person name="Guillou S."/>
            <person name="Cros-Aarteil S."/>
            <person name="Calhoun S."/>
            <person name="Haridas S."/>
            <person name="Kuo A."/>
            <person name="Mondo S."/>
            <person name="Pangilinan J."/>
            <person name="Riley R."/>
            <person name="LaButti K."/>
            <person name="Andreopoulos B."/>
            <person name="Lipzen A."/>
            <person name="Chen C."/>
            <person name="Yan M."/>
            <person name="Daum C."/>
            <person name="Ng V."/>
            <person name="Clum A."/>
            <person name="Steindorff A."/>
            <person name="Ohm R.A."/>
            <person name="Martin F."/>
            <person name="Silar P."/>
            <person name="Natvig D.O."/>
            <person name="Lalanne C."/>
            <person name="Gautier V."/>
            <person name="Ament-Velasquez S.L."/>
            <person name="Kruys A."/>
            <person name="Hutchinson M.I."/>
            <person name="Powell A.J."/>
            <person name="Barry K."/>
            <person name="Miller A.N."/>
            <person name="Grigoriev I.V."/>
            <person name="Debuchy R."/>
            <person name="Gladieux P."/>
            <person name="Hiltunen Thoren M."/>
            <person name="Johannesson H."/>
        </authorList>
    </citation>
    <scope>NUCLEOTIDE SEQUENCE</scope>
    <source>
        <strain evidence="1">SMH4131-1</strain>
    </source>
</reference>
<dbReference type="EMBL" id="JAUEPO010000003">
    <property type="protein sequence ID" value="KAK3327278.1"/>
    <property type="molecule type" value="Genomic_DNA"/>
</dbReference>
<evidence type="ECO:0000313" key="2">
    <source>
        <dbReference type="Proteomes" id="UP001286456"/>
    </source>
</evidence>
<accession>A0AAE0ILS7</accession>
<proteinExistence type="predicted"/>
<dbReference type="AlphaFoldDB" id="A0AAE0ILS7"/>
<reference evidence="1" key="2">
    <citation type="submission" date="2023-06" db="EMBL/GenBank/DDBJ databases">
        <authorList>
            <consortium name="Lawrence Berkeley National Laboratory"/>
            <person name="Haridas S."/>
            <person name="Hensen N."/>
            <person name="Bonometti L."/>
            <person name="Westerberg I."/>
            <person name="Brannstrom I.O."/>
            <person name="Guillou S."/>
            <person name="Cros-Aarteil S."/>
            <person name="Calhoun S."/>
            <person name="Kuo A."/>
            <person name="Mondo S."/>
            <person name="Pangilinan J."/>
            <person name="Riley R."/>
            <person name="Labutti K."/>
            <person name="Andreopoulos B."/>
            <person name="Lipzen A."/>
            <person name="Chen C."/>
            <person name="Yanf M."/>
            <person name="Daum C."/>
            <person name="Ng V."/>
            <person name="Clum A."/>
            <person name="Steindorff A."/>
            <person name="Ohm R."/>
            <person name="Martin F."/>
            <person name="Silar P."/>
            <person name="Natvig D."/>
            <person name="Lalanne C."/>
            <person name="Gautier V."/>
            <person name="Ament-Velasquez S.L."/>
            <person name="Kruys A."/>
            <person name="Hutchinson M.I."/>
            <person name="Powell A.J."/>
            <person name="Barry K."/>
            <person name="Miller A.N."/>
            <person name="Grigoriev I.V."/>
            <person name="Debuchy R."/>
            <person name="Gladieux P."/>
            <person name="Thoren M.H."/>
            <person name="Johannesson H."/>
        </authorList>
    </citation>
    <scope>NUCLEOTIDE SEQUENCE</scope>
    <source>
        <strain evidence="1">SMH4131-1</strain>
    </source>
</reference>